<dbReference type="GO" id="GO:0004081">
    <property type="term" value="F:bis(5'-nucleosyl)-tetraphosphatase (asymmetrical) activity"/>
    <property type="evidence" value="ECO:0007669"/>
    <property type="project" value="TreeGrafter"/>
</dbReference>
<dbReference type="Gene3D" id="3.90.79.10">
    <property type="entry name" value="Nucleoside Triphosphate Pyrophosphohydrolase"/>
    <property type="match status" value="1"/>
</dbReference>
<dbReference type="SUPFAM" id="SSF55811">
    <property type="entry name" value="Nudix"/>
    <property type="match status" value="1"/>
</dbReference>
<evidence type="ECO:0000313" key="3">
    <source>
        <dbReference type="EMBL" id="PJE62981.1"/>
    </source>
</evidence>
<name>A0A2M8KSV2_9BACT</name>
<dbReference type="InterPro" id="IPR000086">
    <property type="entry name" value="NUDIX_hydrolase_dom"/>
</dbReference>
<sequence>MSINIKKELEKAIKSLYAMPHVKKGTLEEFSKRVENGGPFTKLEHALTHFCSFFIPYHVESQSIYVVHHKKANDWIPPGGHLDPDESPLKTVRREYYEELGVSLHNERILLVDASIKDITHPRGFCNKHYDFWYAVASNKIDFVYDKDEFYDAGWYPIDFVWQSKTRSPILQAIFKQLAHVLRDGFTASVVQ</sequence>
<protein>
    <recommendedName>
        <fullName evidence="2">Nudix hydrolase domain-containing protein</fullName>
    </recommendedName>
</protein>
<gene>
    <name evidence="3" type="ORF">COU88_02005</name>
</gene>
<dbReference type="PROSITE" id="PS51462">
    <property type="entry name" value="NUDIX"/>
    <property type="match status" value="1"/>
</dbReference>
<proteinExistence type="predicted"/>
<dbReference type="Pfam" id="PF00293">
    <property type="entry name" value="NUDIX"/>
    <property type="match status" value="1"/>
</dbReference>
<feature type="domain" description="Nudix hydrolase" evidence="2">
    <location>
        <begin position="47"/>
        <end position="179"/>
    </location>
</feature>
<accession>A0A2M8KSV2</accession>
<dbReference type="PANTHER" id="PTHR21340:SF0">
    <property type="entry name" value="BIS(5'-NUCLEOSYL)-TETRAPHOSPHATASE [ASYMMETRICAL]"/>
    <property type="match status" value="1"/>
</dbReference>
<organism evidence="3 4">
    <name type="scientific">Candidatus Roizmanbacteria bacterium CG10_big_fil_rev_8_21_14_0_10_39_6</name>
    <dbReference type="NCBI Taxonomy" id="1974853"/>
    <lineage>
        <taxon>Bacteria</taxon>
        <taxon>Candidatus Roizmaniibacteriota</taxon>
    </lineage>
</organism>
<evidence type="ECO:0000313" key="4">
    <source>
        <dbReference type="Proteomes" id="UP000229554"/>
    </source>
</evidence>
<keyword evidence="1" id="KW-0378">Hydrolase</keyword>
<dbReference type="AlphaFoldDB" id="A0A2M8KSV2"/>
<dbReference type="InterPro" id="IPR051325">
    <property type="entry name" value="Nudix_hydrolase_domain"/>
</dbReference>
<dbReference type="GO" id="GO:0006754">
    <property type="term" value="P:ATP biosynthetic process"/>
    <property type="evidence" value="ECO:0007669"/>
    <property type="project" value="TreeGrafter"/>
</dbReference>
<dbReference type="GO" id="GO:0006167">
    <property type="term" value="P:AMP biosynthetic process"/>
    <property type="evidence" value="ECO:0007669"/>
    <property type="project" value="TreeGrafter"/>
</dbReference>
<evidence type="ECO:0000256" key="1">
    <source>
        <dbReference type="ARBA" id="ARBA00022801"/>
    </source>
</evidence>
<dbReference type="EMBL" id="PFED01000086">
    <property type="protein sequence ID" value="PJE62981.1"/>
    <property type="molecule type" value="Genomic_DNA"/>
</dbReference>
<comment type="caution">
    <text evidence="3">The sequence shown here is derived from an EMBL/GenBank/DDBJ whole genome shotgun (WGS) entry which is preliminary data.</text>
</comment>
<evidence type="ECO:0000259" key="2">
    <source>
        <dbReference type="PROSITE" id="PS51462"/>
    </source>
</evidence>
<dbReference type="InterPro" id="IPR015797">
    <property type="entry name" value="NUDIX_hydrolase-like_dom_sf"/>
</dbReference>
<dbReference type="PANTHER" id="PTHR21340">
    <property type="entry name" value="DIADENOSINE 5,5-P1,P4-TETRAPHOSPHATE PYROPHOSPHOHYDROLASE MUTT"/>
    <property type="match status" value="1"/>
</dbReference>
<dbReference type="Proteomes" id="UP000229554">
    <property type="component" value="Unassembled WGS sequence"/>
</dbReference>
<reference evidence="4" key="1">
    <citation type="submission" date="2017-09" db="EMBL/GenBank/DDBJ databases">
        <title>Depth-based differentiation of microbial function through sediment-hosted aquifers and enrichment of novel symbionts in the deep terrestrial subsurface.</title>
        <authorList>
            <person name="Probst A.J."/>
            <person name="Ladd B."/>
            <person name="Jarett J.K."/>
            <person name="Geller-Mcgrath D.E."/>
            <person name="Sieber C.M.K."/>
            <person name="Emerson J.B."/>
            <person name="Anantharaman K."/>
            <person name="Thomas B.C."/>
            <person name="Malmstrom R."/>
            <person name="Stieglmeier M."/>
            <person name="Klingl A."/>
            <person name="Woyke T."/>
            <person name="Ryan C.M."/>
            <person name="Banfield J.F."/>
        </authorList>
    </citation>
    <scope>NUCLEOTIDE SEQUENCE [LARGE SCALE GENOMIC DNA]</scope>
</reference>